<organism evidence="5 6">
    <name type="scientific">Pseudohalioglobus lutimaris</name>
    <dbReference type="NCBI Taxonomy" id="1737061"/>
    <lineage>
        <taxon>Bacteria</taxon>
        <taxon>Pseudomonadati</taxon>
        <taxon>Pseudomonadota</taxon>
        <taxon>Gammaproteobacteria</taxon>
        <taxon>Cellvibrionales</taxon>
        <taxon>Halieaceae</taxon>
        <taxon>Pseudohalioglobus</taxon>
    </lineage>
</organism>
<dbReference type="EMBL" id="PKUS01000003">
    <property type="protein sequence ID" value="PLW69853.1"/>
    <property type="molecule type" value="Genomic_DNA"/>
</dbReference>
<accession>A0A2N5X5U5</accession>
<dbReference type="AlphaFoldDB" id="A0A2N5X5U5"/>
<evidence type="ECO:0000256" key="3">
    <source>
        <dbReference type="ARBA" id="ARBA00023315"/>
    </source>
</evidence>
<evidence type="ECO:0000256" key="2">
    <source>
        <dbReference type="ARBA" id="ARBA00022679"/>
    </source>
</evidence>
<reference evidence="5 6" key="1">
    <citation type="submission" date="2018-01" db="EMBL/GenBank/DDBJ databases">
        <title>The draft genome sequence of Halioglobus lutimaris HF004.</title>
        <authorList>
            <person name="Du Z.-J."/>
            <person name="Shi M.-J."/>
        </authorList>
    </citation>
    <scope>NUCLEOTIDE SEQUENCE [LARGE SCALE GENOMIC DNA]</scope>
    <source>
        <strain evidence="5 6">HF004</strain>
    </source>
</reference>
<comment type="caution">
    <text evidence="5">The sequence shown here is derived from an EMBL/GenBank/DDBJ whole genome shotgun (WGS) entry which is preliminary data.</text>
</comment>
<dbReference type="Gene3D" id="3.30.559.10">
    <property type="entry name" value="Chloramphenicol acetyltransferase-like domain"/>
    <property type="match status" value="1"/>
</dbReference>
<dbReference type="GO" id="GO:0005737">
    <property type="term" value="C:cytoplasm"/>
    <property type="evidence" value="ECO:0007669"/>
    <property type="project" value="TreeGrafter"/>
</dbReference>
<dbReference type="GO" id="GO:0031405">
    <property type="term" value="F:lipoic acid binding"/>
    <property type="evidence" value="ECO:0007669"/>
    <property type="project" value="TreeGrafter"/>
</dbReference>
<sequence>MTSDKLIPLKGLRGMIARNLSQAWQAPRVAQGIRFNVSSCQALIEQQRQETGKKVTITHLLIKALAQTLQNHPLVNATLSDAGVQLHDEVNIALAVATDAGLLVPVIRNVQSMSTPELVDAVADLAEKARSNNLPASAFQGGTFTLSALGKSAVEWFTPVLNPPQVGILGAGSISETALVVDGEIAIAPVMELTLVFDHRALDGHPAAQFLSELKQRLEQAEL</sequence>
<dbReference type="Proteomes" id="UP000235005">
    <property type="component" value="Unassembled WGS sequence"/>
</dbReference>
<gene>
    <name evidence="5" type="ORF">C0039_04790</name>
</gene>
<dbReference type="InterPro" id="IPR023213">
    <property type="entry name" value="CAT-like_dom_sf"/>
</dbReference>
<feature type="domain" description="2-oxoacid dehydrogenase acyltransferase catalytic" evidence="4">
    <location>
        <begin position="4"/>
        <end position="222"/>
    </location>
</feature>
<dbReference type="InterPro" id="IPR050743">
    <property type="entry name" value="2-oxoacid_DH_E2_comp"/>
</dbReference>
<evidence type="ECO:0000259" key="4">
    <source>
        <dbReference type="Pfam" id="PF00198"/>
    </source>
</evidence>
<protein>
    <submittedName>
        <fullName evidence="5">2-oxo acid dehydrogenase subunit E2</fullName>
    </submittedName>
</protein>
<comment type="cofactor">
    <cofactor evidence="1">
        <name>(R)-lipoate</name>
        <dbReference type="ChEBI" id="CHEBI:83088"/>
    </cofactor>
</comment>
<dbReference type="SUPFAM" id="SSF52777">
    <property type="entry name" value="CoA-dependent acyltransferases"/>
    <property type="match status" value="1"/>
</dbReference>
<evidence type="ECO:0000313" key="5">
    <source>
        <dbReference type="EMBL" id="PLW69853.1"/>
    </source>
</evidence>
<evidence type="ECO:0000313" key="6">
    <source>
        <dbReference type="Proteomes" id="UP000235005"/>
    </source>
</evidence>
<dbReference type="OrthoDB" id="9805770at2"/>
<dbReference type="PANTHER" id="PTHR43178">
    <property type="entry name" value="DIHYDROLIPOAMIDE ACETYLTRANSFERASE COMPONENT OF PYRUVATE DEHYDROGENASE COMPLEX"/>
    <property type="match status" value="1"/>
</dbReference>
<evidence type="ECO:0000256" key="1">
    <source>
        <dbReference type="ARBA" id="ARBA00001938"/>
    </source>
</evidence>
<dbReference type="GO" id="GO:0016407">
    <property type="term" value="F:acetyltransferase activity"/>
    <property type="evidence" value="ECO:0007669"/>
    <property type="project" value="TreeGrafter"/>
</dbReference>
<dbReference type="PANTHER" id="PTHR43178:SF5">
    <property type="entry name" value="LIPOAMIDE ACYLTRANSFERASE COMPONENT OF BRANCHED-CHAIN ALPHA-KETO ACID DEHYDROGENASE COMPLEX, MITOCHONDRIAL"/>
    <property type="match status" value="1"/>
</dbReference>
<keyword evidence="3" id="KW-0012">Acyltransferase</keyword>
<dbReference type="RefSeq" id="WP_076001905.1">
    <property type="nucleotide sequence ID" value="NZ_PKUS01000003.1"/>
</dbReference>
<name>A0A2N5X5U5_9GAMM</name>
<dbReference type="Pfam" id="PF00198">
    <property type="entry name" value="2-oxoacid_dh"/>
    <property type="match status" value="1"/>
</dbReference>
<keyword evidence="2" id="KW-0808">Transferase</keyword>
<keyword evidence="6" id="KW-1185">Reference proteome</keyword>
<dbReference type="InterPro" id="IPR001078">
    <property type="entry name" value="2-oxoacid_DH_actylTfrase"/>
</dbReference>
<proteinExistence type="predicted"/>